<keyword evidence="4" id="KW-1185">Reference proteome</keyword>
<dbReference type="Proteomes" id="UP000727456">
    <property type="component" value="Unassembled WGS sequence"/>
</dbReference>
<organism evidence="3 4">
    <name type="scientific">Sphingomonas vulcanisoli</name>
    <dbReference type="NCBI Taxonomy" id="1658060"/>
    <lineage>
        <taxon>Bacteria</taxon>
        <taxon>Pseudomonadati</taxon>
        <taxon>Pseudomonadota</taxon>
        <taxon>Alphaproteobacteria</taxon>
        <taxon>Sphingomonadales</taxon>
        <taxon>Sphingomonadaceae</taxon>
        <taxon>Sphingomonas</taxon>
    </lineage>
</organism>
<protein>
    <recommendedName>
        <fullName evidence="5">PepSY domain-containing protein</fullName>
    </recommendedName>
</protein>
<dbReference type="RefSeq" id="WP_243843211.1">
    <property type="nucleotide sequence ID" value="NZ_JAAOZC010000001.1"/>
</dbReference>
<feature type="region of interest" description="Disordered" evidence="1">
    <location>
        <begin position="60"/>
        <end position="91"/>
    </location>
</feature>
<dbReference type="EMBL" id="JAAOZC010000001">
    <property type="protein sequence ID" value="NIJ07012.1"/>
    <property type="molecule type" value="Genomic_DNA"/>
</dbReference>
<accession>A0ABX0TNA8</accession>
<keyword evidence="2" id="KW-0472">Membrane</keyword>
<feature type="compositionally biased region" description="Low complexity" evidence="1">
    <location>
        <begin position="76"/>
        <end position="86"/>
    </location>
</feature>
<sequence>MAFRASTLRSIREWHLYLGLFFAPMLLLFSVSGAVQTYRVPDQPAAPGWIKWMASVHKDQALPHARKPKKPDEPAKAGAATGNGAKPDAVTPPKHNKLPLQIFVTLLSVGLFCSTLLGVTIAINSRATRRISLVLLVAGTIVPLVLLYL</sequence>
<evidence type="ECO:0000313" key="4">
    <source>
        <dbReference type="Proteomes" id="UP000727456"/>
    </source>
</evidence>
<feature type="transmembrane region" description="Helical" evidence="2">
    <location>
        <begin position="131"/>
        <end position="148"/>
    </location>
</feature>
<evidence type="ECO:0000313" key="3">
    <source>
        <dbReference type="EMBL" id="NIJ07012.1"/>
    </source>
</evidence>
<evidence type="ECO:0000256" key="1">
    <source>
        <dbReference type="SAM" id="MobiDB-lite"/>
    </source>
</evidence>
<name>A0ABX0TNA8_9SPHN</name>
<proteinExistence type="predicted"/>
<evidence type="ECO:0000256" key="2">
    <source>
        <dbReference type="SAM" id="Phobius"/>
    </source>
</evidence>
<keyword evidence="2" id="KW-0812">Transmembrane</keyword>
<gene>
    <name evidence="3" type="ORF">FHS31_000594</name>
</gene>
<keyword evidence="2" id="KW-1133">Transmembrane helix</keyword>
<reference evidence="3 4" key="1">
    <citation type="submission" date="2020-03" db="EMBL/GenBank/DDBJ databases">
        <title>Genomic Encyclopedia of Type Strains, Phase III (KMG-III): the genomes of soil and plant-associated and newly described type strains.</title>
        <authorList>
            <person name="Whitman W."/>
        </authorList>
    </citation>
    <scope>NUCLEOTIDE SEQUENCE [LARGE SCALE GENOMIC DNA]</scope>
    <source>
        <strain evidence="3 4">CECT 8804</strain>
    </source>
</reference>
<evidence type="ECO:0008006" key="5">
    <source>
        <dbReference type="Google" id="ProtNLM"/>
    </source>
</evidence>
<feature type="transmembrane region" description="Helical" evidence="2">
    <location>
        <begin position="102"/>
        <end position="124"/>
    </location>
</feature>
<comment type="caution">
    <text evidence="3">The sequence shown here is derived from an EMBL/GenBank/DDBJ whole genome shotgun (WGS) entry which is preliminary data.</text>
</comment>